<dbReference type="InterPro" id="IPR012675">
    <property type="entry name" value="Beta-grasp_dom_sf"/>
</dbReference>
<name>A0A7S1BA06_9STRA</name>
<reference evidence="1" key="1">
    <citation type="submission" date="2021-01" db="EMBL/GenBank/DDBJ databases">
        <authorList>
            <person name="Corre E."/>
            <person name="Pelletier E."/>
            <person name="Niang G."/>
            <person name="Scheremetjew M."/>
            <person name="Finn R."/>
            <person name="Kale V."/>
            <person name="Holt S."/>
            <person name="Cochrane G."/>
            <person name="Meng A."/>
            <person name="Brown T."/>
            <person name="Cohen L."/>
        </authorList>
    </citation>
    <scope>NUCLEOTIDE SEQUENCE</scope>
    <source>
        <strain evidence="1">308</strain>
    </source>
</reference>
<accession>A0A7S1BA06</accession>
<gene>
    <name evidence="1" type="ORF">CHYS00102_LOCUS7163</name>
</gene>
<proteinExistence type="predicted"/>
<protein>
    <submittedName>
        <fullName evidence="1">Uncharacterized protein</fullName>
    </submittedName>
</protein>
<evidence type="ECO:0000313" key="1">
    <source>
        <dbReference type="EMBL" id="CAD8879978.1"/>
    </source>
</evidence>
<organism evidence="1">
    <name type="scientific">Corethron hystrix</name>
    <dbReference type="NCBI Taxonomy" id="216773"/>
    <lineage>
        <taxon>Eukaryota</taxon>
        <taxon>Sar</taxon>
        <taxon>Stramenopiles</taxon>
        <taxon>Ochrophyta</taxon>
        <taxon>Bacillariophyta</taxon>
        <taxon>Coscinodiscophyceae</taxon>
        <taxon>Corethrophycidae</taxon>
        <taxon>Corethrales</taxon>
        <taxon>Corethraceae</taxon>
        <taxon>Corethron</taxon>
    </lineage>
</organism>
<dbReference type="Gene3D" id="3.10.20.30">
    <property type="match status" value="1"/>
</dbReference>
<dbReference type="EMBL" id="HBFR01009904">
    <property type="protein sequence ID" value="CAD8879978.1"/>
    <property type="molecule type" value="Transcribed_RNA"/>
</dbReference>
<dbReference type="AlphaFoldDB" id="A0A7S1BA06"/>
<sequence length="188" mass="20453">MIFVTMFKTNFSKLVPLFSQRASVASSLTAATYLCRPITSEVESSPSIADRIINITFVDHTGARATVPARWGSGRTLYDAASDAGVDLGPQPSVGLPTHIQRSDTWREPVFGEGPGSGIDHVLLPGKWFHLVEAEGCPRTEVELDCLQAYWDDEDITESSRLSSQIILNGSMDGMNVFVPDGVTYDCP</sequence>